<sequence length="120" mass="13272">MKKTKLTALAAIAIATGLTAAAPAAADPAYDRDPDTNFAHELHTYGIYGQKDYNAWIGKLVCKRLYNNVDHTAFDSAKFIGANLDRHNTTEQNWQFLGSALNYYCPDQRVILDQVAAAQH</sequence>
<accession>A0A7X5U0W0</accession>
<dbReference type="EMBL" id="JAANOW010000001">
    <property type="protein sequence ID" value="NIH96348.1"/>
    <property type="molecule type" value="Genomic_DNA"/>
</dbReference>
<dbReference type="Proteomes" id="UP000547444">
    <property type="component" value="Unassembled WGS sequence"/>
</dbReference>
<organism evidence="3 4">
    <name type="scientific">Mycolicibacterium fluoranthenivorans</name>
    <dbReference type="NCBI Taxonomy" id="258505"/>
    <lineage>
        <taxon>Bacteria</taxon>
        <taxon>Bacillati</taxon>
        <taxon>Actinomycetota</taxon>
        <taxon>Actinomycetes</taxon>
        <taxon>Mycobacteriales</taxon>
        <taxon>Mycobacteriaceae</taxon>
        <taxon>Mycolicibacterium</taxon>
    </lineage>
</organism>
<evidence type="ECO:0000313" key="4">
    <source>
        <dbReference type="Proteomes" id="UP000547444"/>
    </source>
</evidence>
<dbReference type="Pfam" id="PF05305">
    <property type="entry name" value="DUF732"/>
    <property type="match status" value="1"/>
</dbReference>
<protein>
    <recommendedName>
        <fullName evidence="2">DUF732 domain-containing protein</fullName>
    </recommendedName>
</protein>
<evidence type="ECO:0000259" key="2">
    <source>
        <dbReference type="Pfam" id="PF05305"/>
    </source>
</evidence>
<feature type="domain" description="DUF732" evidence="2">
    <location>
        <begin position="35"/>
        <end position="107"/>
    </location>
</feature>
<name>A0A7X5U0W0_9MYCO</name>
<reference evidence="3 4" key="1">
    <citation type="submission" date="2020-03" db="EMBL/GenBank/DDBJ databases">
        <title>Sequencing the genomes of 1000 actinobacteria strains.</title>
        <authorList>
            <person name="Klenk H.-P."/>
        </authorList>
    </citation>
    <scope>NUCLEOTIDE SEQUENCE [LARGE SCALE GENOMIC DNA]</scope>
    <source>
        <strain evidence="3 4">DSM 44556</strain>
    </source>
</reference>
<keyword evidence="4" id="KW-1185">Reference proteome</keyword>
<dbReference type="RefSeq" id="WP_167159942.1">
    <property type="nucleotide sequence ID" value="NZ_JAANOW010000001.1"/>
</dbReference>
<comment type="caution">
    <text evidence="3">The sequence shown here is derived from an EMBL/GenBank/DDBJ whole genome shotgun (WGS) entry which is preliminary data.</text>
</comment>
<feature type="chain" id="PRO_5030601855" description="DUF732 domain-containing protein" evidence="1">
    <location>
        <begin position="27"/>
        <end position="120"/>
    </location>
</feature>
<keyword evidence="1" id="KW-0732">Signal</keyword>
<evidence type="ECO:0000256" key="1">
    <source>
        <dbReference type="SAM" id="SignalP"/>
    </source>
</evidence>
<feature type="signal peptide" evidence="1">
    <location>
        <begin position="1"/>
        <end position="26"/>
    </location>
</feature>
<dbReference type="AlphaFoldDB" id="A0A7X5U0W0"/>
<dbReference type="InterPro" id="IPR007969">
    <property type="entry name" value="DUF732"/>
</dbReference>
<gene>
    <name evidence="3" type="ORF">FHU31_003304</name>
</gene>
<evidence type="ECO:0000313" key="3">
    <source>
        <dbReference type="EMBL" id="NIH96348.1"/>
    </source>
</evidence>
<proteinExistence type="predicted"/>